<comment type="subcellular location">
    <subcellularLocation>
        <location evidence="1 13">Cytoplasm</location>
    </subcellularLocation>
</comment>
<organism evidence="15 16">
    <name type="scientific">Tistrella bauzanensis</name>
    <dbReference type="NCBI Taxonomy" id="657419"/>
    <lineage>
        <taxon>Bacteria</taxon>
        <taxon>Pseudomonadati</taxon>
        <taxon>Pseudomonadota</taxon>
        <taxon>Alphaproteobacteria</taxon>
        <taxon>Geminicoccales</taxon>
        <taxon>Geminicoccaceae</taxon>
        <taxon>Tistrella</taxon>
    </lineage>
</organism>
<reference evidence="16" key="1">
    <citation type="journal article" date="2019" name="Int. J. Syst. Evol. Microbiol.">
        <title>The Global Catalogue of Microorganisms (GCM) 10K type strain sequencing project: providing services to taxonomists for standard genome sequencing and annotation.</title>
        <authorList>
            <consortium name="The Broad Institute Genomics Platform"/>
            <consortium name="The Broad Institute Genome Sequencing Center for Infectious Disease"/>
            <person name="Wu L."/>
            <person name="Ma J."/>
        </authorList>
    </citation>
    <scope>NUCLEOTIDE SEQUENCE [LARGE SCALE GENOMIC DNA]</scope>
    <source>
        <strain evidence="16">CGMCC 1.10188</strain>
    </source>
</reference>
<keyword evidence="10 13" id="KW-0239">DNA-directed DNA polymerase</keyword>
<dbReference type="InterPro" id="IPR004365">
    <property type="entry name" value="NA-bd_OB_tRNA"/>
</dbReference>
<dbReference type="InterPro" id="IPR004805">
    <property type="entry name" value="DnaE2/DnaE/PolC"/>
</dbReference>
<dbReference type="NCBIfam" id="NF004225">
    <property type="entry name" value="PRK05672.1"/>
    <property type="match status" value="1"/>
</dbReference>
<evidence type="ECO:0000256" key="3">
    <source>
        <dbReference type="ARBA" id="ARBA00012417"/>
    </source>
</evidence>
<dbReference type="CDD" id="cd04485">
    <property type="entry name" value="DnaE_OBF"/>
    <property type="match status" value="1"/>
</dbReference>
<keyword evidence="8 13" id="KW-0235">DNA replication</keyword>
<evidence type="ECO:0000256" key="7">
    <source>
        <dbReference type="ARBA" id="ARBA00022695"/>
    </source>
</evidence>
<evidence type="ECO:0000256" key="5">
    <source>
        <dbReference type="ARBA" id="ARBA00022490"/>
    </source>
</evidence>
<dbReference type="InterPro" id="IPR003141">
    <property type="entry name" value="Pol/His_phosphatase_N"/>
</dbReference>
<keyword evidence="11 13" id="KW-0234">DNA repair</keyword>
<dbReference type="Pfam" id="PF17657">
    <property type="entry name" value="DNA_pol3_finger"/>
    <property type="match status" value="1"/>
</dbReference>
<dbReference type="RefSeq" id="WP_188574557.1">
    <property type="nucleotide sequence ID" value="NZ_BMDZ01000003.1"/>
</dbReference>
<feature type="domain" description="Polymerase/histidinol phosphatase N-terminal" evidence="14">
    <location>
        <begin position="7"/>
        <end position="74"/>
    </location>
</feature>
<evidence type="ECO:0000256" key="13">
    <source>
        <dbReference type="HAMAP-Rule" id="MF_01902"/>
    </source>
</evidence>
<comment type="function">
    <text evidence="13">DNA polymerase involved in damage-induced mutagenesis and translesion synthesis (TLS). It is not the major replicative DNA polymerase.</text>
</comment>
<dbReference type="InterPro" id="IPR023073">
    <property type="entry name" value="DnaE2"/>
</dbReference>
<dbReference type="InterPro" id="IPR029460">
    <property type="entry name" value="DNAPol_HHH"/>
</dbReference>
<comment type="catalytic activity">
    <reaction evidence="12 13">
        <text>DNA(n) + a 2'-deoxyribonucleoside 5'-triphosphate = DNA(n+1) + diphosphate</text>
        <dbReference type="Rhea" id="RHEA:22508"/>
        <dbReference type="Rhea" id="RHEA-COMP:17339"/>
        <dbReference type="Rhea" id="RHEA-COMP:17340"/>
        <dbReference type="ChEBI" id="CHEBI:33019"/>
        <dbReference type="ChEBI" id="CHEBI:61560"/>
        <dbReference type="ChEBI" id="CHEBI:173112"/>
        <dbReference type="EC" id="2.7.7.7"/>
    </reaction>
</comment>
<dbReference type="CDD" id="cd07434">
    <property type="entry name" value="PHP_PolIIIA_DnaE2"/>
    <property type="match status" value="1"/>
</dbReference>
<dbReference type="PANTHER" id="PTHR32294:SF4">
    <property type="entry name" value="ERROR-PRONE DNA POLYMERASE"/>
    <property type="match status" value="1"/>
</dbReference>
<evidence type="ECO:0000256" key="6">
    <source>
        <dbReference type="ARBA" id="ARBA00022679"/>
    </source>
</evidence>
<protein>
    <recommendedName>
        <fullName evidence="4 13">Error-prone DNA polymerase</fullName>
        <ecNumber evidence="3 13">2.7.7.7</ecNumber>
    </recommendedName>
</protein>
<dbReference type="HAMAP" id="MF_01902">
    <property type="entry name" value="DNApol_error_prone"/>
    <property type="match status" value="1"/>
</dbReference>
<keyword evidence="9 13" id="KW-0227">DNA damage</keyword>
<comment type="caution">
    <text evidence="15">The sequence shown here is derived from an EMBL/GenBank/DDBJ whole genome shotgun (WGS) entry which is preliminary data.</text>
</comment>
<evidence type="ECO:0000259" key="14">
    <source>
        <dbReference type="SMART" id="SM00481"/>
    </source>
</evidence>
<evidence type="ECO:0000256" key="2">
    <source>
        <dbReference type="ARBA" id="ARBA00007391"/>
    </source>
</evidence>
<accession>A0ABQ1I9T3</accession>
<evidence type="ECO:0000256" key="1">
    <source>
        <dbReference type="ARBA" id="ARBA00004496"/>
    </source>
</evidence>
<dbReference type="InterPro" id="IPR011708">
    <property type="entry name" value="DNA_pol3_alpha_NTPase_dom"/>
</dbReference>
<evidence type="ECO:0000256" key="4">
    <source>
        <dbReference type="ARBA" id="ARBA00017273"/>
    </source>
</evidence>
<dbReference type="Pfam" id="PF07733">
    <property type="entry name" value="DNA_pol3_alpha"/>
    <property type="match status" value="1"/>
</dbReference>
<dbReference type="Gene3D" id="2.40.50.140">
    <property type="entry name" value="Nucleic acid-binding proteins"/>
    <property type="match status" value="1"/>
</dbReference>
<evidence type="ECO:0000256" key="10">
    <source>
        <dbReference type="ARBA" id="ARBA00022932"/>
    </source>
</evidence>
<dbReference type="NCBIfam" id="TIGR00594">
    <property type="entry name" value="polc"/>
    <property type="match status" value="1"/>
</dbReference>
<gene>
    <name evidence="15" type="primary">dnaE2-2</name>
    <name evidence="13" type="synonym">dnaE2</name>
    <name evidence="15" type="ORF">GCM10011505_05010</name>
</gene>
<keyword evidence="7 13" id="KW-0548">Nucleotidyltransferase</keyword>
<sequence>MQAPGCVELEITSNYSFLRGASHPEELVATATAHGFDRMAIADRASLAGVVRAYVAARKLGMVLHVGARLDPADAPPMLVYPRDRAAYGRLCRLLTLGKRRAPKGGCDLRLADILAAGPDHEILLLPPMSCPAGGPHPDWDLHAATAARLAAAFPDAVHLAARHLLGGDDDIRIARIDALAGRLGIDMVATGDVRMHVPERRVLADLLVCIREHVVIDQAGYRLARNADRYLKPPAEMIRRFARYPDAIAASRRISDRLLFRLDELSYDYPLEGGLDGETPQGALKRRCREGLAWRYPARLWPDGPPSEIQARIRTELDLIGRMGYAPYFLTVDQIVRFARDRGILAQGRGSAANSVVCFLLGITAVDPSKVDLLFERFISEARDEPPDIDVDFEHERREEVIQHIYTKYGRAHAALAATVISYRPKSALRDAGRALGLDDDTTGRLSGLIWGRSDDPIGRDQLIEAGLDADAPRIRATLTLAASLLGFPRHLSQHVGGFVLTRRPLEETVPIGNAAMPDRTFVEWDKDDLDALGILKIDILALGMLTALRKGFDLIAQTTGRHWTMATVPPEDPAVYDMLCRADAVGVFQVESRAQLNMLPRLRPRTYYDLVIEVAIVRPGPIQGDMVHPYLRRRAGLEPVEYPSEALRAVLQKTLGVPLFQEQAMRIAMVAGGFSGADADALRRSMAAFRRSGSMHRFHDQLIGGMIANGYDPVFAERCFKQLEGFGEYGFPESHAASFALIVYVSAWMKCHHPAAFTCALLNSQPMGFYAPAQLIRDAASHGVEIRPVDINHSAWDCTLEPGEVGKVGQPALRLGLRLVKGLAEADGRRLVATRPATGHASPAHALRAAAVPPATLIRIAEADGFRSLKLDRRQALWALRRLETHPLPLFATLGDDGRMAEPEAPLPATPPARAMVEDYAATGLTLRHHPMTLIRAELGTQGVVPVASLAHAKSGSRTAVAGLVTTRQRPGTAKGIIFITLEDETGHANLIVRPDMVARYRVLVHTGRILIARGRVERSGQVIHLLVEALDTAEPALTAAISRADDAATAAHLAALNITAEPTAPSEPPALRLRSRDFH</sequence>
<dbReference type="InterPro" id="IPR012340">
    <property type="entry name" value="NA-bd_OB-fold"/>
</dbReference>
<dbReference type="SMART" id="SM00481">
    <property type="entry name" value="POLIIIAc"/>
    <property type="match status" value="1"/>
</dbReference>
<dbReference type="InterPro" id="IPR004013">
    <property type="entry name" value="PHP_dom"/>
</dbReference>
<dbReference type="InterPro" id="IPR016195">
    <property type="entry name" value="Pol/histidinol_Pase-like"/>
</dbReference>
<keyword evidence="16" id="KW-1185">Reference proteome</keyword>
<evidence type="ECO:0000256" key="12">
    <source>
        <dbReference type="ARBA" id="ARBA00049244"/>
    </source>
</evidence>
<name>A0ABQ1I9T3_9PROT</name>
<evidence type="ECO:0000313" key="15">
    <source>
        <dbReference type="EMBL" id="GGB26692.1"/>
    </source>
</evidence>
<evidence type="ECO:0000256" key="9">
    <source>
        <dbReference type="ARBA" id="ARBA00022763"/>
    </source>
</evidence>
<dbReference type="Gene3D" id="3.20.20.140">
    <property type="entry name" value="Metal-dependent hydrolases"/>
    <property type="match status" value="1"/>
</dbReference>
<evidence type="ECO:0000256" key="11">
    <source>
        <dbReference type="ARBA" id="ARBA00023204"/>
    </source>
</evidence>
<dbReference type="Pfam" id="PF01336">
    <property type="entry name" value="tRNA_anti-codon"/>
    <property type="match status" value="1"/>
</dbReference>
<dbReference type="EC" id="2.7.7.7" evidence="3 13"/>
<dbReference type="Pfam" id="PF02811">
    <property type="entry name" value="PHP"/>
    <property type="match status" value="1"/>
</dbReference>
<dbReference type="Proteomes" id="UP000603352">
    <property type="component" value="Unassembled WGS sequence"/>
</dbReference>
<proteinExistence type="inferred from homology"/>
<evidence type="ECO:0000313" key="16">
    <source>
        <dbReference type="Proteomes" id="UP000603352"/>
    </source>
</evidence>
<keyword evidence="6 13" id="KW-0808">Transferase</keyword>
<keyword evidence="5 13" id="KW-0963">Cytoplasm</keyword>
<dbReference type="EMBL" id="BMDZ01000003">
    <property type="protein sequence ID" value="GGB26692.1"/>
    <property type="molecule type" value="Genomic_DNA"/>
</dbReference>
<dbReference type="Pfam" id="PF14579">
    <property type="entry name" value="HHH_6"/>
    <property type="match status" value="1"/>
</dbReference>
<comment type="similarity">
    <text evidence="2 13">Belongs to the DNA polymerase type-C family. DnaE2 subfamily.</text>
</comment>
<dbReference type="SUPFAM" id="SSF89550">
    <property type="entry name" value="PHP domain-like"/>
    <property type="match status" value="1"/>
</dbReference>
<dbReference type="InterPro" id="IPR040982">
    <property type="entry name" value="DNA_pol3_finger"/>
</dbReference>
<dbReference type="PANTHER" id="PTHR32294">
    <property type="entry name" value="DNA POLYMERASE III SUBUNIT ALPHA"/>
    <property type="match status" value="1"/>
</dbReference>
<evidence type="ECO:0000256" key="8">
    <source>
        <dbReference type="ARBA" id="ARBA00022705"/>
    </source>
</evidence>